<dbReference type="EMBL" id="JAIHOM010000021">
    <property type="protein sequence ID" value="MCW6035800.1"/>
    <property type="molecule type" value="Genomic_DNA"/>
</dbReference>
<feature type="non-terminal residue" evidence="3">
    <location>
        <position position="55"/>
    </location>
</feature>
<dbReference type="Proteomes" id="UP001526426">
    <property type="component" value="Unassembled WGS sequence"/>
</dbReference>
<name>A0ABT3L5H0_9CYAN</name>
<accession>A0ABT3L5H0</accession>
<dbReference type="Pfam" id="PF12323">
    <property type="entry name" value="HTH_OrfB_IS605"/>
    <property type="match status" value="1"/>
</dbReference>
<protein>
    <submittedName>
        <fullName evidence="3">Helix-turn-helix domain-containing protein</fullName>
    </submittedName>
</protein>
<gene>
    <name evidence="2" type="ORF">K4A83_05865</name>
    <name evidence="3" type="ORF">K4A83_08190</name>
</gene>
<dbReference type="InterPro" id="IPR021027">
    <property type="entry name" value="Transposase_put_HTH"/>
</dbReference>
<sequence>MKARYQYRFYPTDQQQKRLAQLFGCVRVVWNDALALCKASGKAISFNQLSALLTQ</sequence>
<feature type="domain" description="Transposase putative helix-turn-helix" evidence="1">
    <location>
        <begin position="1"/>
        <end position="39"/>
    </location>
</feature>
<proteinExistence type="predicted"/>
<comment type="caution">
    <text evidence="3">The sequence shown here is derived from an EMBL/GenBank/DDBJ whole genome shotgun (WGS) entry which is preliminary data.</text>
</comment>
<dbReference type="EMBL" id="JAIHOM010000031">
    <property type="protein sequence ID" value="MCW6036250.1"/>
    <property type="molecule type" value="Genomic_DNA"/>
</dbReference>
<keyword evidence="4" id="KW-1185">Reference proteome</keyword>
<organism evidence="3 4">
    <name type="scientific">Spirulina subsalsa FACHB-351</name>
    <dbReference type="NCBI Taxonomy" id="234711"/>
    <lineage>
        <taxon>Bacteria</taxon>
        <taxon>Bacillati</taxon>
        <taxon>Cyanobacteriota</taxon>
        <taxon>Cyanophyceae</taxon>
        <taxon>Spirulinales</taxon>
        <taxon>Spirulinaceae</taxon>
        <taxon>Spirulina</taxon>
    </lineage>
</organism>
<evidence type="ECO:0000313" key="4">
    <source>
        <dbReference type="Proteomes" id="UP001526426"/>
    </source>
</evidence>
<evidence type="ECO:0000313" key="3">
    <source>
        <dbReference type="EMBL" id="MCW6036250.1"/>
    </source>
</evidence>
<evidence type="ECO:0000259" key="1">
    <source>
        <dbReference type="Pfam" id="PF12323"/>
    </source>
</evidence>
<reference evidence="3 4" key="1">
    <citation type="submission" date="2021-08" db="EMBL/GenBank/DDBJ databases">
        <title>Draft genome sequence of Spirulina subsalsa with high tolerance to salinity and hype-accumulation of phycocyanin.</title>
        <authorList>
            <person name="Pei H."/>
            <person name="Jiang L."/>
        </authorList>
    </citation>
    <scope>NUCLEOTIDE SEQUENCE [LARGE SCALE GENOMIC DNA]</scope>
    <source>
        <strain evidence="3 4">FACHB-351</strain>
    </source>
</reference>
<dbReference type="RefSeq" id="WP_407809884.1">
    <property type="nucleotide sequence ID" value="NZ_JAIHOM010000021.1"/>
</dbReference>
<evidence type="ECO:0000313" key="2">
    <source>
        <dbReference type="EMBL" id="MCW6035800.1"/>
    </source>
</evidence>